<keyword evidence="6 18" id="KW-0479">Metal-binding</keyword>
<dbReference type="STRING" id="1805483.A0A177EEK5"/>
<feature type="binding site" evidence="17">
    <location>
        <position position="541"/>
    </location>
    <ligand>
        <name>ATP</name>
        <dbReference type="ChEBI" id="CHEBI:30616"/>
    </ligand>
</feature>
<keyword evidence="11 19" id="KW-1133">Transmembrane helix</keyword>
<dbReference type="SUPFAM" id="SSF81660">
    <property type="entry name" value="Metal cation-transporting ATPase, ATP-binding domain N"/>
    <property type="match status" value="1"/>
</dbReference>
<feature type="transmembrane region" description="Helical" evidence="19">
    <location>
        <begin position="852"/>
        <end position="871"/>
    </location>
</feature>
<feature type="binding site" evidence="17">
    <location>
        <position position="714"/>
    </location>
    <ligand>
        <name>ATP</name>
        <dbReference type="ChEBI" id="CHEBI:30616"/>
    </ligand>
</feature>
<feature type="binding site" evidence="17">
    <location>
        <position position="690"/>
    </location>
    <ligand>
        <name>ATP</name>
        <dbReference type="ChEBI" id="CHEBI:30616"/>
    </ligand>
</feature>
<evidence type="ECO:0000256" key="3">
    <source>
        <dbReference type="ARBA" id="ARBA00008109"/>
    </source>
</evidence>
<accession>A0A177EEK5</accession>
<feature type="domain" description="P-type ATPase N-terminal" evidence="21">
    <location>
        <begin position="31"/>
        <end position="90"/>
    </location>
</feature>
<evidence type="ECO:0000256" key="1">
    <source>
        <dbReference type="ARBA" id="ARBA00001946"/>
    </source>
</evidence>
<evidence type="ECO:0000256" key="2">
    <source>
        <dbReference type="ARBA" id="ARBA00004337"/>
    </source>
</evidence>
<evidence type="ECO:0000256" key="18">
    <source>
        <dbReference type="PIRSR" id="PIRSR606539-3"/>
    </source>
</evidence>
<dbReference type="FunFam" id="3.40.50.1000:FF:000009">
    <property type="entry name" value="Phospholipid-transporting ATPase"/>
    <property type="match status" value="1"/>
</dbReference>
<dbReference type="SFLD" id="SFLDF00027">
    <property type="entry name" value="p-type_atpase"/>
    <property type="match status" value="1"/>
</dbReference>
<dbReference type="SUPFAM" id="SSF81653">
    <property type="entry name" value="Calcium ATPase, transduction domain A"/>
    <property type="match status" value="1"/>
</dbReference>
<dbReference type="GO" id="GO:0045332">
    <property type="term" value="P:phospholipid translocation"/>
    <property type="evidence" value="ECO:0007669"/>
    <property type="project" value="TreeGrafter"/>
</dbReference>
<evidence type="ECO:0000256" key="14">
    <source>
        <dbReference type="ARBA" id="ARBA00034036"/>
    </source>
</evidence>
<dbReference type="InterPro" id="IPR023214">
    <property type="entry name" value="HAD_sf"/>
</dbReference>
<feature type="binding site" evidence="17">
    <location>
        <position position="374"/>
    </location>
    <ligand>
        <name>ATP</name>
        <dbReference type="ChEBI" id="CHEBI:30616"/>
    </ligand>
</feature>
<dbReference type="GO" id="GO:0006890">
    <property type="term" value="P:retrograde vesicle-mediated transport, Golgi to endoplasmic reticulum"/>
    <property type="evidence" value="ECO:0007669"/>
    <property type="project" value="TreeGrafter"/>
</dbReference>
<keyword evidence="5 19" id="KW-0812">Transmembrane</keyword>
<feature type="transmembrane region" description="Helical" evidence="19">
    <location>
        <begin position="49"/>
        <end position="76"/>
    </location>
</feature>
<dbReference type="InterPro" id="IPR032631">
    <property type="entry name" value="P-type_ATPase_N"/>
</dbReference>
<dbReference type="PROSITE" id="PS00154">
    <property type="entry name" value="ATPASE_E1_E2"/>
    <property type="match status" value="1"/>
</dbReference>
<evidence type="ECO:0000256" key="5">
    <source>
        <dbReference type="ARBA" id="ARBA00022692"/>
    </source>
</evidence>
<dbReference type="Pfam" id="PF00702">
    <property type="entry name" value="Hydrolase"/>
    <property type="match status" value="1"/>
</dbReference>
<comment type="cofactor">
    <cofactor evidence="1 18">
        <name>Mg(2+)</name>
        <dbReference type="ChEBI" id="CHEBI:18420"/>
    </cofactor>
</comment>
<dbReference type="SUPFAM" id="SSF81665">
    <property type="entry name" value="Calcium ATPase, transmembrane domain M"/>
    <property type="match status" value="1"/>
</dbReference>
<feature type="binding site" evidence="18">
    <location>
        <position position="374"/>
    </location>
    <ligand>
        <name>Mg(2+)</name>
        <dbReference type="ChEBI" id="CHEBI:18420"/>
    </ligand>
</feature>
<feature type="transmembrane region" description="Helical" evidence="19">
    <location>
        <begin position="776"/>
        <end position="796"/>
    </location>
</feature>
<evidence type="ECO:0000256" key="9">
    <source>
        <dbReference type="ARBA" id="ARBA00022842"/>
    </source>
</evidence>
<dbReference type="VEuPathDB" id="MicrosporidiaDB:NEDG_00705"/>
<dbReference type="SUPFAM" id="SSF56784">
    <property type="entry name" value="HAD-like"/>
    <property type="match status" value="1"/>
</dbReference>
<dbReference type="InterPro" id="IPR032630">
    <property type="entry name" value="P_typ_ATPase_c"/>
</dbReference>
<evidence type="ECO:0000256" key="15">
    <source>
        <dbReference type="ARBA" id="ARBA00049128"/>
    </source>
</evidence>
<evidence type="ECO:0000313" key="23">
    <source>
        <dbReference type="EMBL" id="OAG29572.1"/>
    </source>
</evidence>
<feature type="binding site" evidence="17">
    <location>
        <position position="684"/>
    </location>
    <ligand>
        <name>ATP</name>
        <dbReference type="ChEBI" id="CHEBI:30616"/>
    </ligand>
</feature>
<feature type="binding site" evidence="17">
    <location>
        <position position="372"/>
    </location>
    <ligand>
        <name>ATP</name>
        <dbReference type="ChEBI" id="CHEBI:30616"/>
    </ligand>
</feature>
<dbReference type="SFLD" id="SFLDS00003">
    <property type="entry name" value="Haloacid_Dehalogenase"/>
    <property type="match status" value="1"/>
</dbReference>
<feature type="domain" description="P-type ATPase A" evidence="20">
    <location>
        <begin position="126"/>
        <end position="263"/>
    </location>
</feature>
<dbReference type="GO" id="GO:0010008">
    <property type="term" value="C:endosome membrane"/>
    <property type="evidence" value="ECO:0007669"/>
    <property type="project" value="UniProtKB-SubCell"/>
</dbReference>
<dbReference type="OrthoDB" id="377733at2759"/>
<feature type="binding site" evidence="17">
    <location>
        <position position="373"/>
    </location>
    <ligand>
        <name>ATP</name>
        <dbReference type="ChEBI" id="CHEBI:30616"/>
    </ligand>
</feature>
<dbReference type="NCBIfam" id="TIGR01494">
    <property type="entry name" value="ATPase_P-type"/>
    <property type="match status" value="3"/>
</dbReference>
<feature type="transmembrane region" description="Helical" evidence="19">
    <location>
        <begin position="877"/>
        <end position="898"/>
    </location>
</feature>
<keyword evidence="13 19" id="KW-0472">Membrane</keyword>
<evidence type="ECO:0000256" key="17">
    <source>
        <dbReference type="PIRSR" id="PIRSR606539-2"/>
    </source>
</evidence>
<evidence type="ECO:0000256" key="8">
    <source>
        <dbReference type="ARBA" id="ARBA00022840"/>
    </source>
</evidence>
<dbReference type="PRINTS" id="PR00119">
    <property type="entry name" value="CATATPASE"/>
</dbReference>
<dbReference type="GO" id="GO:0006897">
    <property type="term" value="P:endocytosis"/>
    <property type="evidence" value="ECO:0007669"/>
    <property type="project" value="TreeGrafter"/>
</dbReference>
<dbReference type="InterPro" id="IPR008250">
    <property type="entry name" value="ATPase_P-typ_transduc_dom_A_sf"/>
</dbReference>
<feature type="transmembrane region" description="Helical" evidence="19">
    <location>
        <begin position="936"/>
        <end position="957"/>
    </location>
</feature>
<evidence type="ECO:0000259" key="20">
    <source>
        <dbReference type="Pfam" id="PF00122"/>
    </source>
</evidence>
<comment type="caution">
    <text evidence="23">The sequence shown here is derived from an EMBL/GenBank/DDBJ whole genome shotgun (WGS) entry which is preliminary data.</text>
</comment>
<comment type="similarity">
    <text evidence="3 19">Belongs to the cation transport ATPase (P-type) (TC 3.A.3) family. Type IV subfamily.</text>
</comment>
<feature type="binding site" evidence="18">
    <location>
        <position position="714"/>
    </location>
    <ligand>
        <name>Mg(2+)</name>
        <dbReference type="ChEBI" id="CHEBI:18420"/>
    </ligand>
</feature>
<dbReference type="EC" id="7.6.2.1" evidence="19"/>
<dbReference type="GO" id="GO:0005802">
    <property type="term" value="C:trans-Golgi network"/>
    <property type="evidence" value="ECO:0007669"/>
    <property type="project" value="TreeGrafter"/>
</dbReference>
<evidence type="ECO:0000256" key="11">
    <source>
        <dbReference type="ARBA" id="ARBA00022989"/>
    </source>
</evidence>
<evidence type="ECO:0000256" key="16">
    <source>
        <dbReference type="PIRSR" id="PIRSR606539-1"/>
    </source>
</evidence>
<dbReference type="EMBL" id="LTDL01000040">
    <property type="protein sequence ID" value="OAG29572.1"/>
    <property type="molecule type" value="Genomic_DNA"/>
</dbReference>
<dbReference type="PANTHER" id="PTHR24092">
    <property type="entry name" value="PROBABLE PHOSPHOLIPID-TRANSPORTING ATPASE"/>
    <property type="match status" value="1"/>
</dbReference>
<feature type="binding site" evidence="17">
    <location>
        <position position="605"/>
    </location>
    <ligand>
        <name>ATP</name>
        <dbReference type="ChEBI" id="CHEBI:30616"/>
    </ligand>
</feature>
<dbReference type="InterPro" id="IPR044492">
    <property type="entry name" value="P_typ_ATPase_HD_dom"/>
</dbReference>
<keyword evidence="12" id="KW-0445">Lipid transport</keyword>
<keyword evidence="24" id="KW-1185">Reference proteome</keyword>
<dbReference type="InterPro" id="IPR036412">
    <property type="entry name" value="HAD-like_sf"/>
</dbReference>
<dbReference type="InterPro" id="IPR018303">
    <property type="entry name" value="ATPase_P-typ_P_site"/>
</dbReference>
<dbReference type="NCBIfam" id="TIGR01652">
    <property type="entry name" value="ATPase-Plipid"/>
    <property type="match status" value="1"/>
</dbReference>
<feature type="transmembrane region" description="Helical" evidence="19">
    <location>
        <begin position="82"/>
        <end position="104"/>
    </location>
</feature>
<dbReference type="GO" id="GO:0016887">
    <property type="term" value="F:ATP hydrolysis activity"/>
    <property type="evidence" value="ECO:0007669"/>
    <property type="project" value="InterPro"/>
</dbReference>
<feature type="active site" description="4-aspartylphosphate intermediate" evidence="16">
    <location>
        <position position="372"/>
    </location>
</feature>
<dbReference type="GO" id="GO:0140326">
    <property type="term" value="F:ATPase-coupled intramembrane lipid transporter activity"/>
    <property type="evidence" value="ECO:0007669"/>
    <property type="project" value="UniProtKB-EC"/>
</dbReference>
<feature type="binding site" evidence="18">
    <location>
        <position position="710"/>
    </location>
    <ligand>
        <name>Mg(2+)</name>
        <dbReference type="ChEBI" id="CHEBI:18420"/>
    </ligand>
</feature>
<feature type="binding site" evidence="17">
    <location>
        <position position="448"/>
    </location>
    <ligand>
        <name>ATP</name>
        <dbReference type="ChEBI" id="CHEBI:30616"/>
    </ligand>
</feature>
<dbReference type="InterPro" id="IPR006539">
    <property type="entry name" value="P-type_ATPase_IV"/>
</dbReference>
<keyword evidence="8 17" id="KW-0067">ATP-binding</keyword>
<evidence type="ECO:0000256" key="13">
    <source>
        <dbReference type="ARBA" id="ARBA00023136"/>
    </source>
</evidence>
<dbReference type="GO" id="GO:0000287">
    <property type="term" value="F:magnesium ion binding"/>
    <property type="evidence" value="ECO:0007669"/>
    <property type="project" value="UniProtKB-UniRule"/>
</dbReference>
<feature type="binding site" evidence="17">
    <location>
        <position position="490"/>
    </location>
    <ligand>
        <name>ATP</name>
        <dbReference type="ChEBI" id="CHEBI:30616"/>
    </ligand>
</feature>
<dbReference type="Pfam" id="PF16209">
    <property type="entry name" value="PhoLip_ATPase_N"/>
    <property type="match status" value="1"/>
</dbReference>
<evidence type="ECO:0000256" key="19">
    <source>
        <dbReference type="RuleBase" id="RU362033"/>
    </source>
</evidence>
<evidence type="ECO:0000256" key="6">
    <source>
        <dbReference type="ARBA" id="ARBA00022723"/>
    </source>
</evidence>
<keyword evidence="4" id="KW-0813">Transport</keyword>
<keyword evidence="10 19" id="KW-1278">Translocase</keyword>
<proteinExistence type="inferred from homology"/>
<keyword evidence="9 18" id="KW-0460">Magnesium</keyword>
<feature type="binding site" evidence="18">
    <location>
        <position position="372"/>
    </location>
    <ligand>
        <name>Mg(2+)</name>
        <dbReference type="ChEBI" id="CHEBI:18420"/>
    </ligand>
</feature>
<protein>
    <recommendedName>
        <fullName evidence="19">Phospholipid-transporting ATPase</fullName>
        <ecNumber evidence="19">7.6.2.1</ecNumber>
    </recommendedName>
</protein>
<sequence>MKAGLCKKNDTPPEGERYFSVNSTVERTPNNLKNRNKKYRKNIICNQKYSLVSFLPLVFAQQLKHFLNIFFLGVIFSQMHPLVRVSHLLTSFFPWLLVQVLVYIKEGYDDIKRYQRDQEANGRLCTRYTTEGTVSVPASELAVGDLIVVGKDERVPADAMLLCTEDATGSLFVRTDQLDGETDWKIKMALPIMNRLSSFACIAGRRFEVMAEPPSKDIYSFSGRLTMEDIQCKVYEDNMVWMNMVIARGTGLCVVVYTGRDTRAVMNTTQARNKSGLMDKELNYYTKILCSVSFLVALLFTVLRGTYTWWYITLLRFLIIFSSAIPISLRVNIDWARVVYARGMEKDKDISVKVRNSSIPEELGRISYLLTDKTGTLTKNEMEIKKMHTGDICYTPDFVQDIFHLVAYPKSPADHAARTLLLSMTVCNNVIPFLEDKELGYIASSPDEMAMVRWADKVGMTLWGRGPGWVEVKNGLGEIERYEILHHIRFSSETKRMGVVIRGSDGCYLYIKGADSIMRALIKGRDWVEEEAEAMAKEGLRTMVFGRRELAPEEVEELQALGTVREEGLEPLGVSGVEDKLQDGVRLALETLRHAGIKIWMLTGDKVETATCVALSSRLFTKCSAIITVTGVKTRQNAENVLKRLERGTGCLVIDGESLRILMDIYRTEFITAACKLTAVACCRCSPTQKAEIAKAIHAITQKRVCCIGDGGNDVSMIQQANVGIGIVGKEGRQAALAADFSINEFKAVVDLILWHGRNAYKNTAKLAQFIIHRGLTLGVAQGVFSSLFNFCPISIYQGKISIGYVTFYTFLPVFSIVLSKDTTKKIARKFPELYIDIANGSVLNTGTFSTWMFFACFQGIVIMVLTLFFFEKMLIQIVSITFSCLVLNELLMIFLCVSKVHKTMIVGQSISVLMYLLSFRVLSDELQLPSDKARFLTQIVFVNIIAIIPAVIQWVWKLWMSPPSYMKIQATYS</sequence>
<feature type="transmembrane region" description="Helical" evidence="19">
    <location>
        <begin position="802"/>
        <end position="820"/>
    </location>
</feature>
<name>A0A177EEK5_9MICR</name>
<gene>
    <name evidence="23" type="ORF">NEDG_00705</name>
</gene>
<feature type="transmembrane region" description="Helical" evidence="19">
    <location>
        <begin position="309"/>
        <end position="329"/>
    </location>
</feature>
<evidence type="ECO:0000259" key="22">
    <source>
        <dbReference type="Pfam" id="PF16212"/>
    </source>
</evidence>
<dbReference type="GeneID" id="93647055"/>
<dbReference type="GO" id="GO:0005524">
    <property type="term" value="F:ATP binding"/>
    <property type="evidence" value="ECO:0007669"/>
    <property type="project" value="UniProtKB-UniRule"/>
</dbReference>
<keyword evidence="7 17" id="KW-0547">Nucleotide-binding</keyword>
<dbReference type="PANTHER" id="PTHR24092:SF5">
    <property type="entry name" value="PHOSPHOLIPID-TRANSPORTING ATPASE"/>
    <property type="match status" value="1"/>
</dbReference>
<dbReference type="InterPro" id="IPR023299">
    <property type="entry name" value="ATPase_P-typ_cyto_dom_N"/>
</dbReference>
<dbReference type="Gene3D" id="2.70.150.10">
    <property type="entry name" value="Calcium-transporting ATPase, cytoplasmic transduction domain A"/>
    <property type="match status" value="1"/>
</dbReference>
<evidence type="ECO:0000256" key="10">
    <source>
        <dbReference type="ARBA" id="ARBA00022967"/>
    </source>
</evidence>
<feature type="binding site" evidence="17">
    <location>
        <position position="713"/>
    </location>
    <ligand>
        <name>ATP</name>
        <dbReference type="ChEBI" id="CHEBI:30616"/>
    </ligand>
</feature>
<feature type="domain" description="P-type ATPase C-terminal" evidence="22">
    <location>
        <begin position="736"/>
        <end position="958"/>
    </location>
</feature>
<dbReference type="InterPro" id="IPR001757">
    <property type="entry name" value="P_typ_ATPase"/>
</dbReference>
<dbReference type="SFLD" id="SFLDG00002">
    <property type="entry name" value="C1.7:_P-type_atpase_like"/>
    <property type="match status" value="1"/>
</dbReference>
<reference evidence="23 24" key="1">
    <citation type="submission" date="2016-02" db="EMBL/GenBank/DDBJ databases">
        <title>Discovery of a natural microsporidian pathogen with a broad tissue tropism in Caenorhabditis elegans.</title>
        <authorList>
            <person name="Luallen R.J."/>
            <person name="Reinke A.W."/>
            <person name="Tong L."/>
            <person name="Botts M.R."/>
            <person name="Felix M.-A."/>
            <person name="Troemel E.R."/>
        </authorList>
    </citation>
    <scope>NUCLEOTIDE SEQUENCE [LARGE SCALE GENOMIC DNA]</scope>
    <source>
        <strain evidence="23 24">JUm2807</strain>
    </source>
</reference>
<feature type="binding site" evidence="17">
    <location>
        <position position="604"/>
    </location>
    <ligand>
        <name>ATP</name>
        <dbReference type="ChEBI" id="CHEBI:30616"/>
    </ligand>
</feature>
<comment type="catalytic activity">
    <reaction evidence="15">
        <text>a 1,2-diacyl-sn-glycero-3-phosphoethanolamine(out) + ATP + H2O = a 1,2-diacyl-sn-glycero-3-phosphoethanolamine(in) + ADP + phosphate + H(+)</text>
        <dbReference type="Rhea" id="RHEA:66132"/>
        <dbReference type="ChEBI" id="CHEBI:15377"/>
        <dbReference type="ChEBI" id="CHEBI:15378"/>
        <dbReference type="ChEBI" id="CHEBI:30616"/>
        <dbReference type="ChEBI" id="CHEBI:43474"/>
        <dbReference type="ChEBI" id="CHEBI:64612"/>
        <dbReference type="ChEBI" id="CHEBI:456216"/>
    </reaction>
    <physiologicalReaction direction="left-to-right" evidence="15">
        <dbReference type="Rhea" id="RHEA:66133"/>
    </physiologicalReaction>
</comment>
<dbReference type="Gene3D" id="3.40.1110.10">
    <property type="entry name" value="Calcium-transporting ATPase, cytoplasmic domain N"/>
    <property type="match status" value="1"/>
</dbReference>
<organism evidence="23 24">
    <name type="scientific">Nematocida displodere</name>
    <dbReference type="NCBI Taxonomy" id="1805483"/>
    <lineage>
        <taxon>Eukaryota</taxon>
        <taxon>Fungi</taxon>
        <taxon>Fungi incertae sedis</taxon>
        <taxon>Microsporidia</taxon>
        <taxon>Nematocida</taxon>
    </lineage>
</organism>
<dbReference type="Pfam" id="PF00122">
    <property type="entry name" value="E1-E2_ATPase"/>
    <property type="match status" value="1"/>
</dbReference>
<dbReference type="GO" id="GO:0005886">
    <property type="term" value="C:plasma membrane"/>
    <property type="evidence" value="ECO:0007669"/>
    <property type="project" value="TreeGrafter"/>
</dbReference>
<comment type="subcellular location">
    <subcellularLocation>
        <location evidence="2">Endosome membrane</location>
        <topology evidence="2">Multi-pass membrane protein</topology>
    </subcellularLocation>
    <subcellularLocation>
        <location evidence="19">Membrane</location>
        <topology evidence="19">Multi-pass membrane protein</topology>
    </subcellularLocation>
</comment>
<dbReference type="RefSeq" id="XP_067544220.1">
    <property type="nucleotide sequence ID" value="XM_067688123.1"/>
</dbReference>
<evidence type="ECO:0000256" key="12">
    <source>
        <dbReference type="ARBA" id="ARBA00023055"/>
    </source>
</evidence>
<dbReference type="Proteomes" id="UP000185944">
    <property type="component" value="Unassembled WGS sequence"/>
</dbReference>
<feature type="transmembrane region" description="Helical" evidence="19">
    <location>
        <begin position="284"/>
        <end position="303"/>
    </location>
</feature>
<feature type="binding site" evidence="17">
    <location>
        <position position="512"/>
    </location>
    <ligand>
        <name>ATP</name>
        <dbReference type="ChEBI" id="CHEBI:30616"/>
    </ligand>
</feature>
<evidence type="ECO:0000256" key="4">
    <source>
        <dbReference type="ARBA" id="ARBA00022448"/>
    </source>
</evidence>
<dbReference type="AlphaFoldDB" id="A0A177EEK5"/>
<dbReference type="InterPro" id="IPR059000">
    <property type="entry name" value="ATPase_P-type_domA"/>
</dbReference>
<evidence type="ECO:0000313" key="24">
    <source>
        <dbReference type="Proteomes" id="UP000185944"/>
    </source>
</evidence>
<evidence type="ECO:0000256" key="7">
    <source>
        <dbReference type="ARBA" id="ARBA00022741"/>
    </source>
</evidence>
<dbReference type="Gene3D" id="3.40.50.1000">
    <property type="entry name" value="HAD superfamily/HAD-like"/>
    <property type="match status" value="1"/>
</dbReference>
<evidence type="ECO:0000259" key="21">
    <source>
        <dbReference type="Pfam" id="PF16209"/>
    </source>
</evidence>
<dbReference type="InterPro" id="IPR023298">
    <property type="entry name" value="ATPase_P-typ_TM_dom_sf"/>
</dbReference>
<dbReference type="Pfam" id="PF16212">
    <property type="entry name" value="PhoLip_ATPase_C"/>
    <property type="match status" value="1"/>
</dbReference>
<feature type="binding site" evidence="17">
    <location>
        <position position="603"/>
    </location>
    <ligand>
        <name>ATP</name>
        <dbReference type="ChEBI" id="CHEBI:30616"/>
    </ligand>
</feature>
<comment type="catalytic activity">
    <reaction evidence="14 19">
        <text>ATP + H2O + phospholipidSide 1 = ADP + phosphate + phospholipidSide 2.</text>
        <dbReference type="EC" id="7.6.2.1"/>
    </reaction>
</comment>